<organism evidence="1">
    <name type="scientific">marine sediment metagenome</name>
    <dbReference type="NCBI Taxonomy" id="412755"/>
    <lineage>
        <taxon>unclassified sequences</taxon>
        <taxon>metagenomes</taxon>
        <taxon>ecological metagenomes</taxon>
    </lineage>
</organism>
<name>A0A0F9GWC8_9ZZZZ</name>
<evidence type="ECO:0000313" key="1">
    <source>
        <dbReference type="EMBL" id="KKL73685.1"/>
    </source>
</evidence>
<dbReference type="AlphaFoldDB" id="A0A0F9GWC8"/>
<reference evidence="1" key="1">
    <citation type="journal article" date="2015" name="Nature">
        <title>Complex archaea that bridge the gap between prokaryotes and eukaryotes.</title>
        <authorList>
            <person name="Spang A."/>
            <person name="Saw J.H."/>
            <person name="Jorgensen S.L."/>
            <person name="Zaremba-Niedzwiedzka K."/>
            <person name="Martijn J."/>
            <person name="Lind A.E."/>
            <person name="van Eijk R."/>
            <person name="Schleper C."/>
            <person name="Guy L."/>
            <person name="Ettema T.J."/>
        </authorList>
    </citation>
    <scope>NUCLEOTIDE SEQUENCE</scope>
</reference>
<gene>
    <name evidence="1" type="ORF">LCGC14_2072430</name>
</gene>
<sequence>MPTNIELTVPDLIPYDGQLYVDRLRRFLNDTVIANILEGVEESDDTTLYEAIRDSMDEINLEFLPATTYTSISQFPWPLLKLGATLQVLIGKGILSARNQLTFNDTGGITVSDYDKYGRYINIFNVLIAKYQRGIRMWKLTANIENAYGDIPSEYRDIGSDNEGLI</sequence>
<proteinExistence type="predicted"/>
<accession>A0A0F9GWC8</accession>
<dbReference type="EMBL" id="LAZR01024885">
    <property type="protein sequence ID" value="KKL73685.1"/>
    <property type="molecule type" value="Genomic_DNA"/>
</dbReference>
<comment type="caution">
    <text evidence="1">The sequence shown here is derived from an EMBL/GenBank/DDBJ whole genome shotgun (WGS) entry which is preliminary data.</text>
</comment>
<protein>
    <submittedName>
        <fullName evidence="1">Uncharacterized protein</fullName>
    </submittedName>
</protein>